<gene>
    <name evidence="1" type="ORF">SAMN05192561_11534</name>
</gene>
<reference evidence="1 2" key="1">
    <citation type="submission" date="2016-10" db="EMBL/GenBank/DDBJ databases">
        <authorList>
            <person name="de Groot N.N."/>
        </authorList>
    </citation>
    <scope>NUCLEOTIDE SEQUENCE [LARGE SCALE GENOMIC DNA]</scope>
    <source>
        <strain evidence="1 2">IBRC-M10418</strain>
    </source>
</reference>
<keyword evidence="2" id="KW-1185">Reference proteome</keyword>
<dbReference type="Proteomes" id="UP000199215">
    <property type="component" value="Unassembled WGS sequence"/>
</dbReference>
<dbReference type="EMBL" id="FNWU01000015">
    <property type="protein sequence ID" value="SEH62949.1"/>
    <property type="molecule type" value="Genomic_DNA"/>
</dbReference>
<sequence>MPRLKRYVESSEQDGYYVLAHTGQPVTLQVSDLGYVIFHFLGYSPNEGLPSKLVWAMYDIDILYSSSSVDLERENQNISQLIEVLDDLDLDKEFGAEDRRRLVEYLKNYEGPDKEDVQEFIERIGLSDDIEIPGKSPNPIPTNFKEALSLIERHASSRSDFETSVSRIHDQNYTKASIQSFANHPHLVEESIEVRPHGVIQYELSRDRKGETIIVRDKRITEDDPYDYSIRIKYSTGGKEIATVKDGYLQEYHNHDASVGARFRISSMLDWILPTTEVEFTRESEETEVGSGYVSEWNGMELIPINVVQHPDPSDLKIFAVDRISNAGNPVVETEDGILLLDEGEPDERYLVKVKSDHNGEVISRVKE</sequence>
<name>A0A1H6JUK5_9EURY</name>
<dbReference type="AlphaFoldDB" id="A0A1H6JUK5"/>
<dbReference type="RefSeq" id="WP_143040897.1">
    <property type="nucleotide sequence ID" value="NZ_FNWU01000015.1"/>
</dbReference>
<evidence type="ECO:0000313" key="2">
    <source>
        <dbReference type="Proteomes" id="UP000199215"/>
    </source>
</evidence>
<protein>
    <submittedName>
        <fullName evidence="1">Uncharacterized protein</fullName>
    </submittedName>
</protein>
<accession>A0A1H6JUK5</accession>
<evidence type="ECO:0000313" key="1">
    <source>
        <dbReference type="EMBL" id="SEH62949.1"/>
    </source>
</evidence>
<proteinExistence type="predicted"/>
<organism evidence="1 2">
    <name type="scientific">Halopenitus malekzadehii</name>
    <dbReference type="NCBI Taxonomy" id="1267564"/>
    <lineage>
        <taxon>Archaea</taxon>
        <taxon>Methanobacteriati</taxon>
        <taxon>Methanobacteriota</taxon>
        <taxon>Stenosarchaea group</taxon>
        <taxon>Halobacteria</taxon>
        <taxon>Halobacteriales</taxon>
        <taxon>Haloferacaceae</taxon>
        <taxon>Halopenitus</taxon>
    </lineage>
</organism>
<dbReference type="OrthoDB" id="386520at2157"/>